<feature type="signal peptide" evidence="1">
    <location>
        <begin position="1"/>
        <end position="23"/>
    </location>
</feature>
<feature type="chain" id="PRO_5017479832" evidence="1">
    <location>
        <begin position="24"/>
        <end position="131"/>
    </location>
</feature>
<sequence length="131" mass="13402">MKTLKKAALVTLVALTGVSFASASTGLSSLKSAASSATSSLSSLSSLSSSDQSLLKQITSGSLSNSNLTSLLSDTSLNSYVKNAATLKLAQNYIGESNLSKAKSVLSYFNSSSADSTQTSLYETLKSKVGL</sequence>
<evidence type="ECO:0000313" key="2">
    <source>
        <dbReference type="EMBL" id="RIY31072.1"/>
    </source>
</evidence>
<dbReference type="Proteomes" id="UP000265691">
    <property type="component" value="Unassembled WGS sequence"/>
</dbReference>
<accession>A0A3A1XYH3</accession>
<reference evidence="2 3" key="1">
    <citation type="submission" date="2017-08" db="EMBL/GenBank/DDBJ databases">
        <title>Reclassification of Bisgaard taxon 37 and 44.</title>
        <authorList>
            <person name="Christensen H."/>
        </authorList>
    </citation>
    <scope>NUCLEOTIDE SEQUENCE [LARGE SCALE GENOMIC DNA]</scope>
    <source>
        <strain evidence="2 3">B96_3</strain>
    </source>
</reference>
<organism evidence="2 3">
    <name type="scientific">Psittacicella hinzii</name>
    <dbReference type="NCBI Taxonomy" id="2028575"/>
    <lineage>
        <taxon>Bacteria</taxon>
        <taxon>Pseudomonadati</taxon>
        <taxon>Pseudomonadota</taxon>
        <taxon>Gammaproteobacteria</taxon>
        <taxon>Pasteurellales</taxon>
        <taxon>Psittacicellaceae</taxon>
        <taxon>Psittacicella</taxon>
    </lineage>
</organism>
<keyword evidence="1" id="KW-0732">Signal</keyword>
<proteinExistence type="predicted"/>
<comment type="caution">
    <text evidence="2">The sequence shown here is derived from an EMBL/GenBank/DDBJ whole genome shotgun (WGS) entry which is preliminary data.</text>
</comment>
<protein>
    <submittedName>
        <fullName evidence="2">Uncharacterized protein</fullName>
    </submittedName>
</protein>
<evidence type="ECO:0000256" key="1">
    <source>
        <dbReference type="SAM" id="SignalP"/>
    </source>
</evidence>
<dbReference type="RefSeq" id="WP_119525795.1">
    <property type="nucleotide sequence ID" value="NZ_NRHC01000144.1"/>
</dbReference>
<dbReference type="EMBL" id="NRHC01000144">
    <property type="protein sequence ID" value="RIY31072.1"/>
    <property type="molecule type" value="Genomic_DNA"/>
</dbReference>
<keyword evidence="3" id="KW-1185">Reference proteome</keyword>
<gene>
    <name evidence="2" type="ORF">CKF54_07850</name>
</gene>
<dbReference type="AlphaFoldDB" id="A0A3A1XYH3"/>
<evidence type="ECO:0000313" key="3">
    <source>
        <dbReference type="Proteomes" id="UP000265691"/>
    </source>
</evidence>
<name>A0A3A1XYH3_9GAMM</name>